<keyword evidence="6" id="KW-1185">Reference proteome</keyword>
<reference evidence="5 6" key="1">
    <citation type="submission" date="2020-02" db="EMBL/GenBank/DDBJ databases">
        <title>Genome sequence of strain AETb3-4.</title>
        <authorList>
            <person name="Gao J."/>
            <person name="Zhang X."/>
        </authorList>
    </citation>
    <scope>NUCLEOTIDE SEQUENCE [LARGE SCALE GENOMIC DNA]</scope>
    <source>
        <strain evidence="5 6">AETb3-4</strain>
    </source>
</reference>
<dbReference type="InterPro" id="IPR001017">
    <property type="entry name" value="DH_E1"/>
</dbReference>
<dbReference type="InterPro" id="IPR050771">
    <property type="entry name" value="Alpha-ketoacid_DH_E1_comp"/>
</dbReference>
<keyword evidence="2" id="KW-0560">Oxidoreductase</keyword>
<dbReference type="Gene3D" id="3.40.50.970">
    <property type="match status" value="1"/>
</dbReference>
<accession>A0A7Y7LZ93</accession>
<sequence>MLRPVARGPAPGRKLRRRTAVLDASAISGASPQPGIHQLIAADGTSVADEELAPLVADVDDDQLLQLYSDMVTIRRIDVEATALQRQGQLALWPPMLGQEASQAGSLHALTMDDFIFPTYRENGVAYLRGADLAGIMSTWRGSANTGWDPHKFNMATPQIIIGAQTLHATGYAMGLVLDGKEALSIAYLGDGASSQGDVHESMVFAASFQAPVIFFCQNNHWAISEPVGLQAHAPIAGRAPGYGIPSMRVDGNDVLAVLAATRWAANRARSGGGPSFIEAVTYRMGAHTTADDPTRYRGVTELEEWGARDPIARVRAFLQGRGRLDEAAEAGVAARADTMAAELRNGCINMPDPAPMTVFDNVYTTEHAILDRQRDHYERYLAAFATTEGTTLEGSRS</sequence>
<dbReference type="InterPro" id="IPR017596">
    <property type="entry name" value="PdhA/BkdA"/>
</dbReference>
<dbReference type="InterPro" id="IPR029061">
    <property type="entry name" value="THDP-binding"/>
</dbReference>
<keyword evidence="5" id="KW-0670">Pyruvate</keyword>
<evidence type="ECO:0000256" key="2">
    <source>
        <dbReference type="ARBA" id="ARBA00023002"/>
    </source>
</evidence>
<dbReference type="AlphaFoldDB" id="A0A7Y7LZ93"/>
<dbReference type="GO" id="GO:0000287">
    <property type="term" value="F:magnesium ion binding"/>
    <property type="evidence" value="ECO:0007669"/>
    <property type="project" value="UniProtKB-ARBA"/>
</dbReference>
<evidence type="ECO:0000256" key="1">
    <source>
        <dbReference type="ARBA" id="ARBA00001964"/>
    </source>
</evidence>
<comment type="cofactor">
    <cofactor evidence="1">
        <name>thiamine diphosphate</name>
        <dbReference type="ChEBI" id="CHEBI:58937"/>
    </cofactor>
</comment>
<comment type="caution">
    <text evidence="5">The sequence shown here is derived from an EMBL/GenBank/DDBJ whole genome shotgun (WGS) entry which is preliminary data.</text>
</comment>
<dbReference type="GO" id="GO:0016624">
    <property type="term" value="F:oxidoreductase activity, acting on the aldehyde or oxo group of donors, disulfide as acceptor"/>
    <property type="evidence" value="ECO:0007669"/>
    <property type="project" value="InterPro"/>
</dbReference>
<dbReference type="Pfam" id="PF00676">
    <property type="entry name" value="E1_dh"/>
    <property type="match status" value="1"/>
</dbReference>
<name>A0A7Y7LZ93_9MICC</name>
<dbReference type="Proteomes" id="UP000543556">
    <property type="component" value="Unassembled WGS sequence"/>
</dbReference>
<proteinExistence type="predicted"/>
<dbReference type="NCBIfam" id="TIGR03181">
    <property type="entry name" value="PDH_E1_alph_x"/>
    <property type="match status" value="1"/>
</dbReference>
<evidence type="ECO:0000256" key="3">
    <source>
        <dbReference type="ARBA" id="ARBA00023052"/>
    </source>
</evidence>
<dbReference type="EMBL" id="JAAMFM010000007">
    <property type="protein sequence ID" value="NVM94734.1"/>
    <property type="molecule type" value="Genomic_DNA"/>
</dbReference>
<organism evidence="5 6">
    <name type="scientific">Arthrobacter wenxiniae</name>
    <dbReference type="NCBI Taxonomy" id="2713570"/>
    <lineage>
        <taxon>Bacteria</taxon>
        <taxon>Bacillati</taxon>
        <taxon>Actinomycetota</taxon>
        <taxon>Actinomycetes</taxon>
        <taxon>Micrococcales</taxon>
        <taxon>Micrococcaceae</taxon>
        <taxon>Arthrobacter</taxon>
    </lineage>
</organism>
<dbReference type="CDD" id="cd02000">
    <property type="entry name" value="TPP_E1_PDC_ADC_BCADC"/>
    <property type="match status" value="1"/>
</dbReference>
<keyword evidence="3" id="KW-0786">Thiamine pyrophosphate</keyword>
<dbReference type="PANTHER" id="PTHR43380">
    <property type="entry name" value="2-OXOISOVALERATE DEHYDROGENASE SUBUNIT ALPHA, MITOCHONDRIAL"/>
    <property type="match status" value="1"/>
</dbReference>
<feature type="domain" description="Dehydrogenase E1 component" evidence="4">
    <location>
        <begin position="71"/>
        <end position="337"/>
    </location>
</feature>
<gene>
    <name evidence="5" type="primary">pdhA</name>
    <name evidence="5" type="ORF">G6034_07400</name>
</gene>
<dbReference type="GO" id="GO:0009083">
    <property type="term" value="P:branched-chain amino acid catabolic process"/>
    <property type="evidence" value="ECO:0007669"/>
    <property type="project" value="TreeGrafter"/>
</dbReference>
<protein>
    <submittedName>
        <fullName evidence="5">Pyruvate dehydrogenase (Acetyl-transferring) E1 component subunit alpha</fullName>
    </submittedName>
</protein>
<evidence type="ECO:0000313" key="6">
    <source>
        <dbReference type="Proteomes" id="UP000543556"/>
    </source>
</evidence>
<evidence type="ECO:0000259" key="4">
    <source>
        <dbReference type="Pfam" id="PF00676"/>
    </source>
</evidence>
<dbReference type="SUPFAM" id="SSF52518">
    <property type="entry name" value="Thiamin diphosphate-binding fold (THDP-binding)"/>
    <property type="match status" value="1"/>
</dbReference>
<evidence type="ECO:0000313" key="5">
    <source>
        <dbReference type="EMBL" id="NVM94734.1"/>
    </source>
</evidence>
<dbReference type="PANTHER" id="PTHR43380:SF1">
    <property type="entry name" value="2-OXOISOVALERATE DEHYDROGENASE SUBUNIT ALPHA, MITOCHONDRIAL"/>
    <property type="match status" value="1"/>
</dbReference>